<keyword evidence="11" id="KW-1185">Reference proteome</keyword>
<dbReference type="EMBL" id="MLKD01000002">
    <property type="protein sequence ID" value="OQE29489.1"/>
    <property type="molecule type" value="Genomic_DNA"/>
</dbReference>
<keyword evidence="3" id="KW-0862">Zinc</keyword>
<name>A0A1V6TUI3_9EURO</name>
<dbReference type="GO" id="GO:0006351">
    <property type="term" value="P:DNA-templated transcription"/>
    <property type="evidence" value="ECO:0007669"/>
    <property type="project" value="InterPro"/>
</dbReference>
<keyword evidence="6" id="KW-0804">Transcription</keyword>
<accession>A0A1V6TUI3</accession>
<keyword evidence="2" id="KW-0479">Metal-binding</keyword>
<reference evidence="11" key="1">
    <citation type="journal article" date="2017" name="Nat. Microbiol.">
        <title>Global analysis of biosynthetic gene clusters reveals vast potential of secondary metabolite production in Penicillium species.</title>
        <authorList>
            <person name="Nielsen J.C."/>
            <person name="Grijseels S."/>
            <person name="Prigent S."/>
            <person name="Ji B."/>
            <person name="Dainat J."/>
            <person name="Nielsen K.F."/>
            <person name="Frisvad J.C."/>
            <person name="Workman M."/>
            <person name="Nielsen J."/>
        </authorList>
    </citation>
    <scope>NUCLEOTIDE SEQUENCE [LARGE SCALE GENOMIC DNA]</scope>
    <source>
        <strain evidence="11">IBT 24891</strain>
    </source>
</reference>
<dbReference type="GO" id="GO:0045944">
    <property type="term" value="P:positive regulation of transcription by RNA polymerase II"/>
    <property type="evidence" value="ECO:0007669"/>
    <property type="project" value="TreeGrafter"/>
</dbReference>
<keyword evidence="5" id="KW-0238">DNA-binding</keyword>
<evidence type="ECO:0000259" key="9">
    <source>
        <dbReference type="Pfam" id="PF04082"/>
    </source>
</evidence>
<dbReference type="OrthoDB" id="25921at2759"/>
<dbReference type="AlphaFoldDB" id="A0A1V6TUI3"/>
<dbReference type="Proteomes" id="UP000191285">
    <property type="component" value="Unassembled WGS sequence"/>
</dbReference>
<dbReference type="PANTHER" id="PTHR47782">
    <property type="entry name" value="ZN(II)2CYS6 TRANSCRIPTION FACTOR (EUROFUNG)-RELATED"/>
    <property type="match status" value="1"/>
</dbReference>
<dbReference type="GO" id="GO:0000981">
    <property type="term" value="F:DNA-binding transcription factor activity, RNA polymerase II-specific"/>
    <property type="evidence" value="ECO:0007669"/>
    <property type="project" value="TreeGrafter"/>
</dbReference>
<dbReference type="InterPro" id="IPR007219">
    <property type="entry name" value="XnlR_reg_dom"/>
</dbReference>
<evidence type="ECO:0000256" key="8">
    <source>
        <dbReference type="SAM" id="MobiDB-lite"/>
    </source>
</evidence>
<comment type="subcellular location">
    <subcellularLocation>
        <location evidence="1">Nucleus</location>
    </subcellularLocation>
</comment>
<feature type="region of interest" description="Disordered" evidence="8">
    <location>
        <begin position="17"/>
        <end position="40"/>
    </location>
</feature>
<keyword evidence="4" id="KW-0805">Transcription regulation</keyword>
<keyword evidence="7" id="KW-0539">Nucleus</keyword>
<feature type="domain" description="Xylanolytic transcriptional activator regulatory" evidence="9">
    <location>
        <begin position="104"/>
        <end position="276"/>
    </location>
</feature>
<dbReference type="GO" id="GO:0008270">
    <property type="term" value="F:zinc ion binding"/>
    <property type="evidence" value="ECO:0007669"/>
    <property type="project" value="InterPro"/>
</dbReference>
<proteinExistence type="predicted"/>
<protein>
    <recommendedName>
        <fullName evidence="9">Xylanolytic transcriptional activator regulatory domain-containing protein</fullName>
    </recommendedName>
</protein>
<dbReference type="Pfam" id="PF04082">
    <property type="entry name" value="Fungal_trans"/>
    <property type="match status" value="1"/>
</dbReference>
<organism evidence="10 11">
    <name type="scientific">Penicillium steckii</name>
    <dbReference type="NCBI Taxonomy" id="303698"/>
    <lineage>
        <taxon>Eukaryota</taxon>
        <taxon>Fungi</taxon>
        <taxon>Dikarya</taxon>
        <taxon>Ascomycota</taxon>
        <taxon>Pezizomycotina</taxon>
        <taxon>Eurotiomycetes</taxon>
        <taxon>Eurotiomycetidae</taxon>
        <taxon>Eurotiales</taxon>
        <taxon>Aspergillaceae</taxon>
        <taxon>Penicillium</taxon>
    </lineage>
</organism>
<evidence type="ECO:0000313" key="11">
    <source>
        <dbReference type="Proteomes" id="UP000191285"/>
    </source>
</evidence>
<dbReference type="PANTHER" id="PTHR47782:SF12">
    <property type="entry name" value="ZN(II)2CYS6 TRANSCRIPTION FACTOR (EUROFUNG)"/>
    <property type="match status" value="1"/>
</dbReference>
<evidence type="ECO:0000256" key="3">
    <source>
        <dbReference type="ARBA" id="ARBA00022833"/>
    </source>
</evidence>
<evidence type="ECO:0000256" key="5">
    <source>
        <dbReference type="ARBA" id="ARBA00023125"/>
    </source>
</evidence>
<evidence type="ECO:0000256" key="6">
    <source>
        <dbReference type="ARBA" id="ARBA00023163"/>
    </source>
</evidence>
<evidence type="ECO:0000256" key="2">
    <source>
        <dbReference type="ARBA" id="ARBA00022723"/>
    </source>
</evidence>
<dbReference type="CDD" id="cd12148">
    <property type="entry name" value="fungal_TF_MHR"/>
    <property type="match status" value="1"/>
</dbReference>
<feature type="compositionally biased region" description="Basic and acidic residues" evidence="8">
    <location>
        <begin position="21"/>
        <end position="33"/>
    </location>
</feature>
<evidence type="ECO:0000256" key="1">
    <source>
        <dbReference type="ARBA" id="ARBA00004123"/>
    </source>
</evidence>
<dbReference type="InterPro" id="IPR052202">
    <property type="entry name" value="Yeast_MetPath_Reg"/>
</dbReference>
<evidence type="ECO:0000256" key="4">
    <source>
        <dbReference type="ARBA" id="ARBA00023015"/>
    </source>
</evidence>
<evidence type="ECO:0000256" key="7">
    <source>
        <dbReference type="ARBA" id="ARBA00023242"/>
    </source>
</evidence>
<comment type="caution">
    <text evidence="10">The sequence shown here is derived from an EMBL/GenBank/DDBJ whole genome shotgun (WGS) entry which is preliminary data.</text>
</comment>
<sequence>MKENVSRSYVSTLLQRFQDSQQEKSETSSDDVSHILPSQSRPANVKKSLSASRYIGALSCLSQSLPFMRTPAMETLPIPSPPLLLLRKESEFKIDQKTHKYLVQRYLCDIHPLYPFLDEKLPFFSPDWDIQSHNTMPSPRESFMLGMIFSISSHRVIDGSRNHEQAELYLNLGNQCHRNGLKFFEKAATDISLQTLQVVTLAALHSLLSPQDGNFGQLIGLAARLAIDLGIGNRPRGNSNEDNKIPQIYKSVYCLENQYATAMDRPSLLPEPIIEMESTDPQDMLCALYRIQSRFRSHAANAEVDTSLREIVALLNIIEHVPTGPRQNIIAVAFETRLVIQGDDEDSAVCLIETYSQGSYFCTSLTPIWAFRAGSIVASKLSRTYDEHAASASLLRNFNKSHQAYSSCLLVLDQLSRRWPSADSLRISLQSYTETKTTGLDVNSC</sequence>
<gene>
    <name evidence="10" type="ORF">PENSTE_c002G06352</name>
</gene>
<dbReference type="GO" id="GO:0005634">
    <property type="term" value="C:nucleus"/>
    <property type="evidence" value="ECO:0007669"/>
    <property type="project" value="UniProtKB-SubCell"/>
</dbReference>
<dbReference type="GO" id="GO:0043565">
    <property type="term" value="F:sequence-specific DNA binding"/>
    <property type="evidence" value="ECO:0007669"/>
    <property type="project" value="TreeGrafter"/>
</dbReference>
<evidence type="ECO:0000313" key="10">
    <source>
        <dbReference type="EMBL" id="OQE29489.1"/>
    </source>
</evidence>